<sequence length="1388" mass="154572">MPAAERASPFLFFTILEFVKSIIKKFQILFVACATVSSLASSVIEDSKKRFVFDDEVMDASTKSCEDGSGLRFVPENAFYVSDDGVPVRHYRVALPSSSKPSVSVTNNRLVSLGASPCKSTPAKIQSIDVSSPFLKDNLWMVDVFVPLYVKDGGSIALRKNFRLNVEFASATASGRNPGARALMQVVNEKSAAQFGTPVARSALRREASSEIDGIVQLAELVVGDENMATFSEDGQYAFGFNAVRTALSKVGRGESDVRGIPVEKLCIYGASPDTLPDMGPGAKLRNPNQLFELPIKVDDRNSNGIFDEGDSVYFVGYGNAFWKRVDSEPNEIENVSKTNMGYFHSYSPYSYYQHFILGYKQVGKGARLETLDAPKSTGRSIEWLRYVRAERDELLRDAYYGQDWEKTTGKEYFWKWREQGEITELSAKDLEFKATTSNLPGMVSDGKGFVSVSFFPLRSQSSSTMFSDSTYFKRYSTIYFKLSVNGKTYSRVQGDELYWNDGDMLPGGNFSVSTDALKETENEYELTILDNTYQNDRFDGYTVAYQWDPTKVSIDSAEWMLPAFTTGVVKIPVGKDSDLRVMKFKDFAPLGLLKVTDGVALDSIGKDEDVRYLLYRDSDRRKTLTLKGIVTSSENAVQKLANISSKTEYLIITPEEFLAPAESLAVFRSSDKSATPLVTAVVPVENIYRHYTGGALSPIAIRNYIAYARSVCPDLRFVLLAGSGHYDYRGTKHGPNYMPPFEKESSVTEDFFGVLDSGEVVRSGKAYDVDVAVGRLPVSSVQEFKNYNEKARDYDEIQRFDHGEWRSTLLLAADDNKNGVSDDPMDHTIYQENLATMIDTTAEALGFRMNMKKIYLLDYEADAAGQKQEAANDFLSILNQGALMTIFYGHGSKVAWASEGLLKLSYLPKFTNKNRYTVLNSYSCTVGRFDEGDTRSMTEAVVLLPQAGAIAAVGAARETYANPNEIFAKNFVSRALLKNGNYLGVAYMQAKDNVFLHKKSEPTYSSNVFNSEHYVFMGEPVVRMPLADLKISLDSPVDSVKALDKMKLSGKVSGMSSGSIALTLREGRYTKRLDMISTSHYADVKYDGPLIYSEIVPVVNGRFETEFVTPKKLNIGDSLAELLAWAYSSKDVAIGRYFEKNIRITGVSNYADSLNDKTPPTIKIQLCNSGEKTSFADNQLIKLQTPACLQVVVEDETALDYREQADEGISFEMIGLENPYHPAPFLEQSSKRAVARKSLTTELYPPGSYIFRVRAMDVLGNVSIKTVVVDITENMQAGLADVFNVPNPMGKKGTTFYFKNLSSDLDPDVNIFIYNQHGRLVKVIKNAVSGVTHWDGRDNFGRLLANGLYHYVVRSKTKISNDDNSSETKTKTKTQTWTKKQKLLISR</sequence>
<gene>
    <name evidence="3" type="ORF">SAMN05661053_0783</name>
</gene>
<dbReference type="Gene3D" id="3.40.50.10390">
    <property type="entry name" value="Gingipain r, domain 1"/>
    <property type="match status" value="1"/>
</dbReference>
<dbReference type="Pfam" id="PF01364">
    <property type="entry name" value="Peptidase_C25"/>
    <property type="match status" value="1"/>
</dbReference>
<feature type="domain" description="Gingipain" evidence="2">
    <location>
        <begin position="650"/>
        <end position="1025"/>
    </location>
</feature>
<dbReference type="GO" id="GO:0006508">
    <property type="term" value="P:proteolysis"/>
    <property type="evidence" value="ECO:0007669"/>
    <property type="project" value="InterPro"/>
</dbReference>
<dbReference type="Gene3D" id="3.40.50.1460">
    <property type="match status" value="1"/>
</dbReference>
<dbReference type="EMBL" id="UHJL01000001">
    <property type="protein sequence ID" value="SUQ19544.1"/>
    <property type="molecule type" value="Genomic_DNA"/>
</dbReference>
<accession>A0A380RVV7</accession>
<dbReference type="InterPro" id="IPR029031">
    <property type="entry name" value="Gingipain_N_sf"/>
</dbReference>
<dbReference type="Proteomes" id="UP000255423">
    <property type="component" value="Unassembled WGS sequence"/>
</dbReference>
<dbReference type="SUPFAM" id="SSF52129">
    <property type="entry name" value="Caspase-like"/>
    <property type="match status" value="1"/>
</dbReference>
<dbReference type="InterPro" id="IPR001769">
    <property type="entry name" value="Gingipain"/>
</dbReference>
<dbReference type="GO" id="GO:0008234">
    <property type="term" value="F:cysteine-type peptidase activity"/>
    <property type="evidence" value="ECO:0007669"/>
    <property type="project" value="InterPro"/>
</dbReference>
<keyword evidence="1" id="KW-0732">Signal</keyword>
<evidence type="ECO:0000313" key="3">
    <source>
        <dbReference type="EMBL" id="SUQ19544.1"/>
    </source>
</evidence>
<evidence type="ECO:0000259" key="2">
    <source>
        <dbReference type="Pfam" id="PF01364"/>
    </source>
</evidence>
<evidence type="ECO:0000313" key="4">
    <source>
        <dbReference type="Proteomes" id="UP000255423"/>
    </source>
</evidence>
<proteinExistence type="predicted"/>
<dbReference type="Gene3D" id="2.60.40.4070">
    <property type="match status" value="1"/>
</dbReference>
<evidence type="ECO:0000256" key="1">
    <source>
        <dbReference type="ARBA" id="ARBA00022729"/>
    </source>
</evidence>
<protein>
    <submittedName>
        <fullName evidence="3">Peptidase family C25</fullName>
    </submittedName>
</protein>
<name>A0A380RVV7_FIBSU</name>
<organism evidence="3 4">
    <name type="scientific">Fibrobacter succinogenes</name>
    <name type="common">Bacteroides succinogenes</name>
    <dbReference type="NCBI Taxonomy" id="833"/>
    <lineage>
        <taxon>Bacteria</taxon>
        <taxon>Pseudomonadati</taxon>
        <taxon>Fibrobacterota</taxon>
        <taxon>Fibrobacteria</taxon>
        <taxon>Fibrobacterales</taxon>
        <taxon>Fibrobacteraceae</taxon>
        <taxon>Fibrobacter</taxon>
    </lineage>
</organism>
<dbReference type="InterPro" id="IPR029030">
    <property type="entry name" value="Caspase-like_dom_sf"/>
</dbReference>
<reference evidence="3 4" key="1">
    <citation type="submission" date="2017-08" db="EMBL/GenBank/DDBJ databases">
        <authorList>
            <person name="de Groot N.N."/>
        </authorList>
    </citation>
    <scope>NUCLEOTIDE SEQUENCE [LARGE SCALE GENOMIC DNA]</scope>
    <source>
        <strain evidence="3 4">HM2</strain>
    </source>
</reference>